<dbReference type="OrthoDB" id="3576569at2"/>
<protein>
    <recommendedName>
        <fullName evidence="4">PE family protein</fullName>
    </recommendedName>
</protein>
<sequence>MTQIDQDNVLAAYRVFREQAENMQITITEAAWMNDIPRCGEDVISRDAKAVFQPKIDEILLVHAAHQKEVHEAAERLREAAVQYGLIDEHAASSLRPTDRSSGGRGHTVEK</sequence>
<reference evidence="2 3" key="1">
    <citation type="submission" date="2016-10" db="EMBL/GenBank/DDBJ databases">
        <authorList>
            <person name="de Groot N.N."/>
        </authorList>
    </citation>
    <scope>NUCLEOTIDE SEQUENCE [LARGE SCALE GENOMIC DNA]</scope>
    <source>
        <strain evidence="2 3">CGMCC 4.1877</strain>
    </source>
</reference>
<proteinExistence type="predicted"/>
<dbReference type="STRING" id="260086.SAMN05216207_101097"/>
<name>A0A1I4X775_PSUAM</name>
<evidence type="ECO:0000313" key="3">
    <source>
        <dbReference type="Proteomes" id="UP000199614"/>
    </source>
</evidence>
<keyword evidence="3" id="KW-1185">Reference proteome</keyword>
<gene>
    <name evidence="2" type="ORF">SAMN05216207_101097</name>
</gene>
<dbReference type="EMBL" id="FOUY01000010">
    <property type="protein sequence ID" value="SFN21552.1"/>
    <property type="molecule type" value="Genomic_DNA"/>
</dbReference>
<evidence type="ECO:0008006" key="4">
    <source>
        <dbReference type="Google" id="ProtNLM"/>
    </source>
</evidence>
<evidence type="ECO:0000313" key="2">
    <source>
        <dbReference type="EMBL" id="SFN21552.1"/>
    </source>
</evidence>
<dbReference type="Proteomes" id="UP000199614">
    <property type="component" value="Unassembled WGS sequence"/>
</dbReference>
<feature type="region of interest" description="Disordered" evidence="1">
    <location>
        <begin position="92"/>
        <end position="111"/>
    </location>
</feature>
<accession>A0A1I4X775</accession>
<organism evidence="2 3">
    <name type="scientific">Pseudonocardia ammonioxydans</name>
    <dbReference type="NCBI Taxonomy" id="260086"/>
    <lineage>
        <taxon>Bacteria</taxon>
        <taxon>Bacillati</taxon>
        <taxon>Actinomycetota</taxon>
        <taxon>Actinomycetes</taxon>
        <taxon>Pseudonocardiales</taxon>
        <taxon>Pseudonocardiaceae</taxon>
        <taxon>Pseudonocardia</taxon>
    </lineage>
</organism>
<evidence type="ECO:0000256" key="1">
    <source>
        <dbReference type="SAM" id="MobiDB-lite"/>
    </source>
</evidence>
<dbReference type="AlphaFoldDB" id="A0A1I4X775"/>